<keyword evidence="1" id="KW-1133">Transmembrane helix</keyword>
<feature type="transmembrane region" description="Helical" evidence="1">
    <location>
        <begin position="113"/>
        <end position="136"/>
    </location>
</feature>
<proteinExistence type="predicted"/>
<dbReference type="EMBL" id="AP028907">
    <property type="protein sequence ID" value="BES81957.1"/>
    <property type="molecule type" value="Genomic_DNA"/>
</dbReference>
<keyword evidence="3" id="KW-1185">Reference proteome</keyword>
<feature type="transmembrane region" description="Helical" evidence="1">
    <location>
        <begin position="51"/>
        <end position="70"/>
    </location>
</feature>
<reference evidence="2 3" key="1">
    <citation type="submission" date="2023-09" db="EMBL/GenBank/DDBJ databases">
        <title>Pyrofollis japonicus gen. nov. sp. nov., a novel member of the family Pyrodictiaceae isolated from the Iheya North hydrothermal field.</title>
        <authorList>
            <person name="Miyazaki U."/>
            <person name="Sanari M."/>
            <person name="Tame A."/>
            <person name="Kitajima M."/>
            <person name="Okamoto A."/>
            <person name="Sawayama S."/>
            <person name="Miyazaki J."/>
            <person name="Takai K."/>
            <person name="Nakagawa S."/>
        </authorList>
    </citation>
    <scope>NUCLEOTIDE SEQUENCE [LARGE SCALE GENOMIC DNA]</scope>
    <source>
        <strain evidence="2 3">AV2</strain>
    </source>
</reference>
<evidence type="ECO:0000313" key="3">
    <source>
        <dbReference type="Proteomes" id="UP001341135"/>
    </source>
</evidence>
<accession>A0ABN6ZNY4</accession>
<feature type="transmembrane region" description="Helical" evidence="1">
    <location>
        <begin position="29"/>
        <end position="44"/>
    </location>
</feature>
<evidence type="ECO:0000256" key="1">
    <source>
        <dbReference type="SAM" id="Phobius"/>
    </source>
</evidence>
<keyword evidence="1" id="KW-0472">Membrane</keyword>
<evidence type="ECO:0008006" key="4">
    <source>
        <dbReference type="Google" id="ProtNLM"/>
    </source>
</evidence>
<keyword evidence="1" id="KW-0812">Transmembrane</keyword>
<organism evidence="2 3">
    <name type="scientific">Pyrodictium abyssi</name>
    <dbReference type="NCBI Taxonomy" id="54256"/>
    <lineage>
        <taxon>Archaea</taxon>
        <taxon>Thermoproteota</taxon>
        <taxon>Thermoprotei</taxon>
        <taxon>Desulfurococcales</taxon>
        <taxon>Pyrodictiaceae</taxon>
        <taxon>Pyrodictium</taxon>
    </lineage>
</organism>
<sequence>MAEAAPLLAVAAALAGLYAALTERDERMLLSSTAALVFLALLFLDMGEPAAAIVQLSLAGGFLAAAGFLAPELGGVKRGAVPGLGVAGALVLLVVLVHLGSRVEPPNPRLEEWAPLAVAMASAPLASVLLALRLVIGGGSRGD</sequence>
<dbReference type="Proteomes" id="UP001341135">
    <property type="component" value="Chromosome"/>
</dbReference>
<evidence type="ECO:0000313" key="2">
    <source>
        <dbReference type="EMBL" id="BES81957.1"/>
    </source>
</evidence>
<dbReference type="RefSeq" id="WP_338248811.1">
    <property type="nucleotide sequence ID" value="NZ_AP028907.1"/>
</dbReference>
<feature type="transmembrane region" description="Helical" evidence="1">
    <location>
        <begin position="82"/>
        <end position="101"/>
    </location>
</feature>
<dbReference type="GeneID" id="89289534"/>
<name>A0ABN6ZNY4_9CREN</name>
<gene>
    <name evidence="2" type="ORF">PABY_15240</name>
</gene>
<protein>
    <recommendedName>
        <fullName evidence="4">Integral membrane protein</fullName>
    </recommendedName>
</protein>